<feature type="domain" description="PhoD-like phosphatase metallophosphatase" evidence="2">
    <location>
        <begin position="148"/>
        <end position="495"/>
    </location>
</feature>
<dbReference type="Pfam" id="PF16655">
    <property type="entry name" value="PhoD_N"/>
    <property type="match status" value="1"/>
</dbReference>
<keyword evidence="1" id="KW-0732">Signal</keyword>
<dbReference type="InterPro" id="IPR029052">
    <property type="entry name" value="Metallo-depent_PP-like"/>
</dbReference>
<dbReference type="AlphaFoldDB" id="A0A9W6SQG3"/>
<dbReference type="Gene3D" id="2.60.40.380">
    <property type="entry name" value="Purple acid phosphatase-like, N-terminal"/>
    <property type="match status" value="1"/>
</dbReference>
<comment type="caution">
    <text evidence="4">The sequence shown here is derived from an EMBL/GenBank/DDBJ whole genome shotgun (WGS) entry which is preliminary data.</text>
</comment>
<name>A0A9W6SQG3_9ACTN</name>
<evidence type="ECO:0000313" key="4">
    <source>
        <dbReference type="EMBL" id="GLZ80124.1"/>
    </source>
</evidence>
<dbReference type="Gene3D" id="3.60.21.70">
    <property type="entry name" value="PhoD-like phosphatase"/>
    <property type="match status" value="1"/>
</dbReference>
<dbReference type="InterPro" id="IPR032093">
    <property type="entry name" value="PhoD_N"/>
</dbReference>
<accession>A0A9W6SQG3</accession>
<dbReference type="Pfam" id="PF09423">
    <property type="entry name" value="PhoD"/>
    <property type="match status" value="1"/>
</dbReference>
<reference evidence="4" key="1">
    <citation type="submission" date="2023-03" db="EMBL/GenBank/DDBJ databases">
        <title>Actinorhabdospora filicis NBRC 111898.</title>
        <authorList>
            <person name="Ichikawa N."/>
            <person name="Sato H."/>
            <person name="Tonouchi N."/>
        </authorList>
    </citation>
    <scope>NUCLEOTIDE SEQUENCE</scope>
    <source>
        <strain evidence="4">NBRC 111898</strain>
    </source>
</reference>
<dbReference type="Proteomes" id="UP001165079">
    <property type="component" value="Unassembled WGS sequence"/>
</dbReference>
<dbReference type="SUPFAM" id="SSF56300">
    <property type="entry name" value="Metallo-dependent phosphatases"/>
    <property type="match status" value="1"/>
</dbReference>
<gene>
    <name evidence="4" type="ORF">Afil01_49310</name>
</gene>
<protein>
    <submittedName>
        <fullName evidence="4">Alkaline phosphatase</fullName>
    </submittedName>
</protein>
<evidence type="ECO:0000256" key="1">
    <source>
        <dbReference type="SAM" id="SignalP"/>
    </source>
</evidence>
<dbReference type="PROSITE" id="PS51318">
    <property type="entry name" value="TAT"/>
    <property type="match status" value="1"/>
</dbReference>
<dbReference type="EMBL" id="BSTX01000003">
    <property type="protein sequence ID" value="GLZ80124.1"/>
    <property type="molecule type" value="Genomic_DNA"/>
</dbReference>
<sequence length="512" mass="56112">MEFALRRRNLIRGAAIGTGAVLIGSGAASAGPALHTERPVLTHGVQAGDVDSSGAAVLWTRADRPSRMWAQVATRPDFRHARTFRGPQLTAATDFTGKLRINGLCAGQTVHYRVWAEDERGRSLSATGSLRTPRTGDQDVRFVWSADLAGQGWGINPEFGGFRIFGDMLARDPDFFLCSGDFYYADNPIPESITLADGRVWRNVVTAEKSKVAETLDEFRGQYKYNLADTNLREFLSKVPLINQWDDHEVINNWYPGKVLTDDRYTEKNVDALAANAWKALAEYTPSALTSDGQGRVYRKISYGPHVDVFVTDMRSFRNKNDEDNQPDLASGVFGRAQLDWLKAALTASTATWKVLSLGMPIGGIVSDGKPNQDGVPQGDPGQPLGRELEVAELLTHVHRAGIQNLVVATADVHYTSAQHYDPSRAAYQEFTPFWEFIAGPMNAGSYGPVKFDPTFGPEVRFHKPPKTAGTGPMDGGQFFGEMSVDAETLALTVRLIEIGGTELFQVEIPAS</sequence>
<dbReference type="PANTHER" id="PTHR43606">
    <property type="entry name" value="PHOSPHATASE, PUTATIVE (AFU_ORTHOLOGUE AFUA_6G08710)-RELATED"/>
    <property type="match status" value="1"/>
</dbReference>
<evidence type="ECO:0000259" key="3">
    <source>
        <dbReference type="Pfam" id="PF16655"/>
    </source>
</evidence>
<dbReference type="InterPro" id="IPR018946">
    <property type="entry name" value="PhoD-like_MPP"/>
</dbReference>
<evidence type="ECO:0000259" key="2">
    <source>
        <dbReference type="Pfam" id="PF09423"/>
    </source>
</evidence>
<dbReference type="PANTHER" id="PTHR43606:SF1">
    <property type="entry name" value="PHOD-LIKE PHOSPHATASE METALLOPHOSPHATASE DOMAIN-CONTAINING PROTEIN"/>
    <property type="match status" value="1"/>
</dbReference>
<dbReference type="InterPro" id="IPR006311">
    <property type="entry name" value="TAT_signal"/>
</dbReference>
<organism evidence="4 5">
    <name type="scientific">Actinorhabdospora filicis</name>
    <dbReference type="NCBI Taxonomy" id="1785913"/>
    <lineage>
        <taxon>Bacteria</taxon>
        <taxon>Bacillati</taxon>
        <taxon>Actinomycetota</taxon>
        <taxon>Actinomycetes</taxon>
        <taxon>Micromonosporales</taxon>
        <taxon>Micromonosporaceae</taxon>
        <taxon>Actinorhabdospora</taxon>
    </lineage>
</organism>
<dbReference type="InterPro" id="IPR052900">
    <property type="entry name" value="Phospholipid_Metab_Enz"/>
</dbReference>
<feature type="chain" id="PRO_5040756186" evidence="1">
    <location>
        <begin position="31"/>
        <end position="512"/>
    </location>
</feature>
<feature type="signal peptide" evidence="1">
    <location>
        <begin position="1"/>
        <end position="30"/>
    </location>
</feature>
<feature type="domain" description="Phospholipase D N-terminal" evidence="3">
    <location>
        <begin position="43"/>
        <end position="132"/>
    </location>
</feature>
<keyword evidence="5" id="KW-1185">Reference proteome</keyword>
<dbReference type="InterPro" id="IPR038607">
    <property type="entry name" value="PhoD-like_sf"/>
</dbReference>
<proteinExistence type="predicted"/>
<evidence type="ECO:0000313" key="5">
    <source>
        <dbReference type="Proteomes" id="UP001165079"/>
    </source>
</evidence>